<accession>A0A1J4Y261</accession>
<feature type="transmembrane region" description="Helical" evidence="1">
    <location>
        <begin position="21"/>
        <end position="43"/>
    </location>
</feature>
<reference evidence="2 3" key="1">
    <citation type="journal article" date="2016" name="Environ. Microbiol.">
        <title>Genomic resolution of a cold subsurface aquifer community provides metabolic insights for novel microbes adapted to high CO concentrations.</title>
        <authorList>
            <person name="Probst A.J."/>
            <person name="Castelle C.J."/>
            <person name="Singh A."/>
            <person name="Brown C.T."/>
            <person name="Anantharaman K."/>
            <person name="Sharon I."/>
            <person name="Hug L.A."/>
            <person name="Burstein D."/>
            <person name="Emerson J.B."/>
            <person name="Thomas B.C."/>
            <person name="Banfield J.F."/>
        </authorList>
    </citation>
    <scope>NUCLEOTIDE SEQUENCE [LARGE SCALE GENOMIC DNA]</scope>
    <source>
        <strain evidence="2">CG1_02_39_135</strain>
    </source>
</reference>
<dbReference type="STRING" id="1805425.AUJ30_01260"/>
<evidence type="ECO:0008006" key="4">
    <source>
        <dbReference type="Google" id="ProtNLM"/>
    </source>
</evidence>
<keyword evidence="1" id="KW-0472">Membrane</keyword>
<evidence type="ECO:0000313" key="3">
    <source>
        <dbReference type="Proteomes" id="UP000182693"/>
    </source>
</evidence>
<evidence type="ECO:0000313" key="2">
    <source>
        <dbReference type="EMBL" id="OIO65318.1"/>
    </source>
</evidence>
<dbReference type="EMBL" id="MNWX01000022">
    <property type="protein sequence ID" value="OIO65318.1"/>
    <property type="molecule type" value="Genomic_DNA"/>
</dbReference>
<keyword evidence="1" id="KW-0812">Transmembrane</keyword>
<protein>
    <recommendedName>
        <fullName evidence="4">Type 4 fimbrial biogenesis protein PilX N-terminal domain-containing protein</fullName>
    </recommendedName>
</protein>
<organism evidence="2 3">
    <name type="scientific">Candidatus Wolfebacteria bacterium CG1_02_39_135</name>
    <dbReference type="NCBI Taxonomy" id="1805425"/>
    <lineage>
        <taxon>Bacteria</taxon>
        <taxon>Candidatus Wolfeibacteriota</taxon>
    </lineage>
</organism>
<sequence>MKNPKPKIQNLKFKVSGQVMLLTVLVLSGSILGASTIAGYLMFLKVRGASDVTNSAKAIFAADTGIEWELYKQFKNPDYPKPSLSNNTNFISSNDTQKIKSIGESNNIFRAFKMNLQGATTTLP</sequence>
<proteinExistence type="predicted"/>
<dbReference type="AlphaFoldDB" id="A0A1J4Y261"/>
<evidence type="ECO:0000256" key="1">
    <source>
        <dbReference type="SAM" id="Phobius"/>
    </source>
</evidence>
<comment type="caution">
    <text evidence="2">The sequence shown here is derived from an EMBL/GenBank/DDBJ whole genome shotgun (WGS) entry which is preliminary data.</text>
</comment>
<name>A0A1J4Y261_9BACT</name>
<keyword evidence="1" id="KW-1133">Transmembrane helix</keyword>
<gene>
    <name evidence="2" type="ORF">AUJ30_01260</name>
</gene>
<dbReference type="Proteomes" id="UP000182693">
    <property type="component" value="Unassembled WGS sequence"/>
</dbReference>